<proteinExistence type="predicted"/>
<reference evidence="1" key="1">
    <citation type="submission" date="2021-02" db="EMBL/GenBank/DDBJ databases">
        <authorList>
            <person name="Nowell W R."/>
        </authorList>
    </citation>
    <scope>NUCLEOTIDE SEQUENCE</scope>
</reference>
<evidence type="ECO:0000313" key="2">
    <source>
        <dbReference type="Proteomes" id="UP000663848"/>
    </source>
</evidence>
<evidence type="ECO:0000313" key="1">
    <source>
        <dbReference type="EMBL" id="CAF4648494.1"/>
    </source>
</evidence>
<sequence length="143" mass="15767">MLFLVTVQQCWKIKTYPLGIPGKYACTTTTTLIARCQNNEVSWDNRCYYLDGAGGVSEIGYSLGINTVLRCIAPHSVGKNYRSTVSDNCYIWIADTYQCYGMATNCNTRGAFSSGPVVNGAKCNNLQNHHSKQLTFCGSIELI</sequence>
<comment type="caution">
    <text evidence="1">The sequence shown here is derived from an EMBL/GenBank/DDBJ whole genome shotgun (WGS) entry which is preliminary data.</text>
</comment>
<dbReference type="Proteomes" id="UP000663848">
    <property type="component" value="Unassembled WGS sequence"/>
</dbReference>
<name>A0A821F9E9_9BILA</name>
<dbReference type="AlphaFoldDB" id="A0A821F9E9"/>
<accession>A0A821F9E9</accession>
<organism evidence="1 2">
    <name type="scientific">Rotaria socialis</name>
    <dbReference type="NCBI Taxonomy" id="392032"/>
    <lineage>
        <taxon>Eukaryota</taxon>
        <taxon>Metazoa</taxon>
        <taxon>Spiralia</taxon>
        <taxon>Gnathifera</taxon>
        <taxon>Rotifera</taxon>
        <taxon>Eurotatoria</taxon>
        <taxon>Bdelloidea</taxon>
        <taxon>Philodinida</taxon>
        <taxon>Philodinidae</taxon>
        <taxon>Rotaria</taxon>
    </lineage>
</organism>
<dbReference type="EMBL" id="CAJOBR010001973">
    <property type="protein sequence ID" value="CAF4648494.1"/>
    <property type="molecule type" value="Genomic_DNA"/>
</dbReference>
<protein>
    <submittedName>
        <fullName evidence="1">Uncharacterized protein</fullName>
    </submittedName>
</protein>
<gene>
    <name evidence="1" type="ORF">QYT958_LOCUS14651</name>
</gene>